<organism evidence="2">
    <name type="scientific">Asphondylia rosetta</name>
    <dbReference type="NCBI Taxonomy" id="420168"/>
    <lineage>
        <taxon>Eukaryota</taxon>
        <taxon>Metazoa</taxon>
        <taxon>Ecdysozoa</taxon>
        <taxon>Arthropoda</taxon>
        <taxon>Hexapoda</taxon>
        <taxon>Insecta</taxon>
        <taxon>Pterygota</taxon>
        <taxon>Neoptera</taxon>
        <taxon>Endopterygota</taxon>
        <taxon>Diptera</taxon>
        <taxon>Nematocera</taxon>
        <taxon>Sciaroidea</taxon>
        <taxon>Cecidomyiidae</taxon>
        <taxon>Asphondylia</taxon>
    </lineage>
</organism>
<reference evidence="2" key="1">
    <citation type="journal article" date="2009" name="Genome Biol. Evol.">
        <title>Evolution of the mitochondrial genomes of gall midges (Diptera: Cecidomyiidae): rearrangement and severe truncation of tRNA genes.</title>
        <authorList>
            <person name="Beckenbach A.T."/>
            <person name="Joy J.B."/>
        </authorList>
    </citation>
    <scope>NUCLEOTIDE SEQUENCE</scope>
</reference>
<dbReference type="AlphaFoldDB" id="C7FIM6"/>
<sequence>MLLLLSFIMNCLFMNIFNPLMLNLILFMQTFLISLIMGKIYFSFWFSYIIFLVFIGGFFILFIYIITLTYNNYYYKYKKIYFIFLFIMFIKINIFYINNFETSIFNYNYFFNLNMIKFFNLPNSFINMLLMIYLFIMLVMVIKIMNFKLGSLKT</sequence>
<name>C7FIM6_9DIPT</name>
<evidence type="ECO:0000313" key="2">
    <source>
        <dbReference type="EMBL" id="ACT80188.1"/>
    </source>
</evidence>
<feature type="transmembrane region" description="Helical" evidence="1">
    <location>
        <begin position="80"/>
        <end position="97"/>
    </location>
</feature>
<dbReference type="EMBL" id="GQ387650">
    <property type="protein sequence ID" value="ACT80188.1"/>
    <property type="molecule type" value="Genomic_DNA"/>
</dbReference>
<accession>C7FIM6</accession>
<protein>
    <submittedName>
        <fullName evidence="2">NADH dehydrogenase subunit 6</fullName>
    </submittedName>
</protein>
<feature type="transmembrane region" description="Helical" evidence="1">
    <location>
        <begin position="48"/>
        <end position="68"/>
    </location>
</feature>
<evidence type="ECO:0000256" key="1">
    <source>
        <dbReference type="SAM" id="Phobius"/>
    </source>
</evidence>
<feature type="transmembrane region" description="Helical" evidence="1">
    <location>
        <begin position="20"/>
        <end position="42"/>
    </location>
</feature>
<keyword evidence="2" id="KW-0496">Mitochondrion</keyword>
<proteinExistence type="predicted"/>
<keyword evidence="1" id="KW-0812">Transmembrane</keyword>
<keyword evidence="1" id="KW-1133">Transmembrane helix</keyword>
<gene>
    <name evidence="2" type="primary">nad6</name>
</gene>
<keyword evidence="1" id="KW-0472">Membrane</keyword>
<feature type="transmembrane region" description="Helical" evidence="1">
    <location>
        <begin position="125"/>
        <end position="145"/>
    </location>
</feature>
<geneLocation type="mitochondrion" evidence="2"/>